<dbReference type="EMBL" id="JBEPMU010000006">
    <property type="protein sequence ID" value="MET3654263.1"/>
    <property type="molecule type" value="Genomic_DNA"/>
</dbReference>
<sequence length="112" mass="12480">MKRRNKRRILRTLLTATAVGLLVAAACWHRWKRPVDETAVAAAARHDRQIASCEAELRPRLQGEIDGWRLIGEQPSTHGKQFTFAANYNANAALYHCEVDSSAMVLAVEGPQ</sequence>
<gene>
    <name evidence="1" type="ORF">ABIC75_004001</name>
</gene>
<organism evidence="1 2">
    <name type="scientific">Dyella japonica</name>
    <dbReference type="NCBI Taxonomy" id="231455"/>
    <lineage>
        <taxon>Bacteria</taxon>
        <taxon>Pseudomonadati</taxon>
        <taxon>Pseudomonadota</taxon>
        <taxon>Gammaproteobacteria</taxon>
        <taxon>Lysobacterales</taxon>
        <taxon>Rhodanobacteraceae</taxon>
        <taxon>Dyella</taxon>
    </lineage>
</organism>
<reference evidence="1 2" key="1">
    <citation type="submission" date="2024-06" db="EMBL/GenBank/DDBJ databases">
        <title>Sorghum-associated microbial communities from plants grown in Nebraska, USA.</title>
        <authorList>
            <person name="Schachtman D."/>
        </authorList>
    </citation>
    <scope>NUCLEOTIDE SEQUENCE [LARGE SCALE GENOMIC DNA]</scope>
    <source>
        <strain evidence="1 2">1073</strain>
    </source>
</reference>
<dbReference type="PROSITE" id="PS51257">
    <property type="entry name" value="PROKAR_LIPOPROTEIN"/>
    <property type="match status" value="1"/>
</dbReference>
<name>A0ABV2K2I7_9GAMM</name>
<comment type="caution">
    <text evidence="1">The sequence shown here is derived from an EMBL/GenBank/DDBJ whole genome shotgun (WGS) entry which is preliminary data.</text>
</comment>
<dbReference type="Proteomes" id="UP001549184">
    <property type="component" value="Unassembled WGS sequence"/>
</dbReference>
<protein>
    <submittedName>
        <fullName evidence="1">Uncharacterized protein</fullName>
    </submittedName>
</protein>
<evidence type="ECO:0000313" key="2">
    <source>
        <dbReference type="Proteomes" id="UP001549184"/>
    </source>
</evidence>
<evidence type="ECO:0000313" key="1">
    <source>
        <dbReference type="EMBL" id="MET3654263.1"/>
    </source>
</evidence>
<dbReference type="RefSeq" id="WP_354015626.1">
    <property type="nucleotide sequence ID" value="NZ_JBEPMU010000006.1"/>
</dbReference>
<keyword evidence="2" id="KW-1185">Reference proteome</keyword>
<accession>A0ABV2K2I7</accession>
<proteinExistence type="predicted"/>